<sequence length="760" mass="83482">MPPSGTSDVKPAGIAHFAIFNPSIRLPEVEDQNDKERDRDEEEDLAEVAQIIFYTSKEPVKVTRDQKLRQVGLARGLLSFVDMLVKSDAPFWAVHSQKARRLIYTPEPGFFMYIVCVQELSMANRKCIDLACNPDGKSSSLAQGLSDHMLVAALERGYEDFKLLHGPLSLHAPPSAASSLLLDNYFTRFSHLFEMNYLFKPQSLSNWLGGFPLSQEEKRIEQAVETFFDDYPVSWDLYIVGRDGPVTIWTTKYGEDQALLRYLLHLVQSSLPVPPSKKTSSSPSTGKQTLGLGALFGLGGDKKKSEVRKSSWASMGSWVPELRRTPSSILSSEASTSVSAANKGQTSPTTMSNYVSRPKTDIWGLNFGAIGESVESIGNVFKLGGFASVEQPSPASDTIKGESRRVVGEENSSLKLLEGKGAPSAVQEDTMPLVITEEDRLSNHEAAISEPMTMNMQLPSAPQNSKQVVSVNKSMDAAIGLSSKQKHPPQSLNMTTNIDSSIVSHDSDERKSSETATNSEMKLNNIPIRPPEVTVSDARTTASNMASSLAPKSTIAPVSSEHRIESFNVSIPELKEAAEPDEMDWDKHDIWIEIDGGKSLKHKLCWIIRDSLLVALLIPSDLATPFSPPSNNSTMNLISAITLAMKSKLPSTPEHLGVKPGKDIKEADIWIYKAASGSVVKSSEMTQSAEQRFVEIRDIFESTPMVNEIYSKAVNSSDVFVARRRNGNELYLLCGKKDASLTDASRSVRTLLKAYPNFDV</sequence>
<organism evidence="4 5">
    <name type="scientific">Cryptococcus depauperatus CBS 7841</name>
    <dbReference type="NCBI Taxonomy" id="1295531"/>
    <lineage>
        <taxon>Eukaryota</taxon>
        <taxon>Fungi</taxon>
        <taxon>Dikarya</taxon>
        <taxon>Basidiomycota</taxon>
        <taxon>Agaricomycotina</taxon>
        <taxon>Tremellomycetes</taxon>
        <taxon>Tremellales</taxon>
        <taxon>Cryptococcaceae</taxon>
        <taxon>Cryptococcus</taxon>
    </lineage>
</organism>
<feature type="domain" description="CCZ1/INTU/HSP4 first Longin" evidence="3">
    <location>
        <begin position="43"/>
        <end position="166"/>
    </location>
</feature>
<evidence type="ECO:0000256" key="2">
    <source>
        <dbReference type="SAM" id="MobiDB-lite"/>
    </source>
</evidence>
<dbReference type="GeneID" id="91087073"/>
<gene>
    <name evidence="4" type="ORF">L203_102862</name>
</gene>
<dbReference type="GO" id="GO:0016192">
    <property type="term" value="P:vesicle-mediated transport"/>
    <property type="evidence" value="ECO:0007669"/>
    <property type="project" value="InterPro"/>
</dbReference>
<name>A0AAJ8M1H6_9TREE</name>
<proteinExistence type="inferred from homology"/>
<dbReference type="KEGG" id="cdep:91087073"/>
<dbReference type="GO" id="GO:0035658">
    <property type="term" value="C:Mon1-Ccz1 complex"/>
    <property type="evidence" value="ECO:0007669"/>
    <property type="project" value="InterPro"/>
</dbReference>
<feature type="region of interest" description="Disordered" evidence="2">
    <location>
        <begin position="329"/>
        <end position="353"/>
    </location>
</feature>
<comment type="similarity">
    <text evidence="1">Belongs to the CCZ1 family.</text>
</comment>
<dbReference type="AlphaFoldDB" id="A0AAJ8M1H6"/>
<dbReference type="InterPro" id="IPR013176">
    <property type="entry name" value="Ccz1"/>
</dbReference>
<feature type="compositionally biased region" description="Polar residues" evidence="2">
    <location>
        <begin position="488"/>
        <end position="504"/>
    </location>
</feature>
<dbReference type="Pfam" id="PF19031">
    <property type="entry name" value="Intu_longin_1"/>
    <property type="match status" value="1"/>
</dbReference>
<reference evidence="4" key="3">
    <citation type="submission" date="2024-01" db="EMBL/GenBank/DDBJ databases">
        <authorList>
            <person name="Coelho M.A."/>
            <person name="David-Palma M."/>
            <person name="Shea T."/>
            <person name="Sun S."/>
            <person name="Cuomo C.A."/>
            <person name="Heitman J."/>
        </authorList>
    </citation>
    <scope>NUCLEOTIDE SEQUENCE</scope>
    <source>
        <strain evidence="4">CBS 7841</strain>
    </source>
</reference>
<evidence type="ECO:0000313" key="4">
    <source>
        <dbReference type="EMBL" id="WVN87676.1"/>
    </source>
</evidence>
<dbReference type="EMBL" id="CP143786">
    <property type="protein sequence ID" value="WVN87676.1"/>
    <property type="molecule type" value="Genomic_DNA"/>
</dbReference>
<feature type="region of interest" description="Disordered" evidence="2">
    <location>
        <begin position="481"/>
        <end position="522"/>
    </location>
</feature>
<dbReference type="Proteomes" id="UP000094043">
    <property type="component" value="Chromosome 3"/>
</dbReference>
<dbReference type="PANTHER" id="PTHR13056">
    <property type="entry name" value="VACUOLAR FUSION PROTEIN CCZ1 HOMOLOG-RELATED"/>
    <property type="match status" value="1"/>
</dbReference>
<evidence type="ECO:0000256" key="1">
    <source>
        <dbReference type="ARBA" id="ARBA00005352"/>
    </source>
</evidence>
<reference evidence="4" key="1">
    <citation type="submission" date="2016-06" db="EMBL/GenBank/DDBJ databases">
        <authorList>
            <person name="Cuomo C."/>
            <person name="Litvintseva A."/>
            <person name="Heitman J."/>
            <person name="Chen Y."/>
            <person name="Sun S."/>
            <person name="Springer D."/>
            <person name="Dromer F."/>
            <person name="Young S."/>
            <person name="Zeng Q."/>
            <person name="Chapman S."/>
            <person name="Gujja S."/>
            <person name="Saif S."/>
            <person name="Birren B."/>
        </authorList>
    </citation>
    <scope>NUCLEOTIDE SEQUENCE</scope>
    <source>
        <strain evidence="4">CBS 7841</strain>
    </source>
</reference>
<reference evidence="4" key="2">
    <citation type="journal article" date="2022" name="Elife">
        <title>Obligate sexual reproduction of a homothallic fungus closely related to the Cryptococcus pathogenic species complex.</title>
        <authorList>
            <person name="Passer A.R."/>
            <person name="Clancey S.A."/>
            <person name="Shea T."/>
            <person name="David-Palma M."/>
            <person name="Averette A.F."/>
            <person name="Boekhout T."/>
            <person name="Porcel B.M."/>
            <person name="Nowrousian M."/>
            <person name="Cuomo C.A."/>
            <person name="Sun S."/>
            <person name="Heitman J."/>
            <person name="Coelho M.A."/>
        </authorList>
    </citation>
    <scope>NUCLEOTIDE SEQUENCE</scope>
    <source>
        <strain evidence="4">CBS 7841</strain>
    </source>
</reference>
<evidence type="ECO:0000313" key="5">
    <source>
        <dbReference type="Proteomes" id="UP000094043"/>
    </source>
</evidence>
<accession>A0AAJ8M1H6</accession>
<protein>
    <recommendedName>
        <fullName evidence="3">CCZ1/INTU/HSP4 first Longin domain-containing protein</fullName>
    </recommendedName>
</protein>
<keyword evidence="5" id="KW-1185">Reference proteome</keyword>
<dbReference type="RefSeq" id="XP_066068376.1">
    <property type="nucleotide sequence ID" value="XM_066212279.1"/>
</dbReference>
<dbReference type="PANTHER" id="PTHR13056:SF0">
    <property type="entry name" value="VACUOLAR FUSION PROTEIN CCZ1 HOMOLOG-RELATED"/>
    <property type="match status" value="1"/>
</dbReference>
<dbReference type="InterPro" id="IPR043987">
    <property type="entry name" value="CCZ1/INTU/HSP4_longin_1"/>
</dbReference>
<evidence type="ECO:0000259" key="3">
    <source>
        <dbReference type="Pfam" id="PF19031"/>
    </source>
</evidence>